<evidence type="ECO:0000256" key="7">
    <source>
        <dbReference type="ARBA" id="ARBA00022777"/>
    </source>
</evidence>
<dbReference type="InterPro" id="IPR015806">
    <property type="entry name" value="Pyrv_Knase_insert_dom_sf"/>
</dbReference>
<evidence type="ECO:0000256" key="10">
    <source>
        <dbReference type="ARBA" id="ARBA00023152"/>
    </source>
</evidence>
<dbReference type="GO" id="GO:0016301">
    <property type="term" value="F:kinase activity"/>
    <property type="evidence" value="ECO:0007669"/>
    <property type="project" value="UniProtKB-KW"/>
</dbReference>
<dbReference type="InterPro" id="IPR036918">
    <property type="entry name" value="Pyrv_Knase_C_sf"/>
</dbReference>
<dbReference type="Pfam" id="PF00224">
    <property type="entry name" value="PK"/>
    <property type="match status" value="1"/>
</dbReference>
<evidence type="ECO:0000256" key="1">
    <source>
        <dbReference type="ARBA" id="ARBA00004997"/>
    </source>
</evidence>
<evidence type="ECO:0000256" key="8">
    <source>
        <dbReference type="ARBA" id="ARBA00022840"/>
    </source>
</evidence>
<dbReference type="Gene3D" id="3.40.1380.20">
    <property type="entry name" value="Pyruvate kinase, C-terminal domain"/>
    <property type="match status" value="1"/>
</dbReference>
<dbReference type="AlphaFoldDB" id="F2NG43"/>
<dbReference type="UniPathway" id="UPA00109">
    <property type="reaction ID" value="UER00188"/>
</dbReference>
<keyword evidence="4 13" id="KW-0808">Transferase</keyword>
<dbReference type="Gene3D" id="2.40.33.10">
    <property type="entry name" value="PK beta-barrel domain-like"/>
    <property type="match status" value="1"/>
</dbReference>
<dbReference type="STRING" id="880072.Desac_0570"/>
<dbReference type="InterPro" id="IPR011037">
    <property type="entry name" value="Pyrv_Knase-like_insert_dom_sf"/>
</dbReference>
<dbReference type="GO" id="GO:0030955">
    <property type="term" value="F:potassium ion binding"/>
    <property type="evidence" value="ECO:0007669"/>
    <property type="project" value="UniProtKB-UniRule"/>
</dbReference>
<protein>
    <recommendedName>
        <fullName evidence="3 12">Pyruvate kinase</fullName>
        <ecNumber evidence="3 12">2.7.1.40</ecNumber>
    </recommendedName>
</protein>
<dbReference type="GO" id="GO:0004743">
    <property type="term" value="F:pyruvate kinase activity"/>
    <property type="evidence" value="ECO:0007669"/>
    <property type="project" value="UniProtKB-UniRule"/>
</dbReference>
<evidence type="ECO:0000256" key="3">
    <source>
        <dbReference type="ARBA" id="ARBA00012142"/>
    </source>
</evidence>
<dbReference type="GO" id="GO:0000287">
    <property type="term" value="F:magnesium ion binding"/>
    <property type="evidence" value="ECO:0007669"/>
    <property type="project" value="UniProtKB-UniRule"/>
</dbReference>
<dbReference type="InterPro" id="IPR040442">
    <property type="entry name" value="Pyrv_kinase-like_dom_sf"/>
</dbReference>
<sequence>MGLPNHKTKIVATIGPASESLEGIQLLLKAGMNVARINFSHGDFNYHRRLIHNARRAAHLTNSRLAIMADLPGPKIRLGQIDPEPVELKSGETYFLTTEDIVGDRFGASVSFAGLPQAVKPGNIIFLNDGLIQLAVEQVINNVVHCRVEVGGELRSRKGLNLPGIHLGISAFTEYDRQCLEFALEHGVDAVSQSFVESAQDITAVREAAQDIGWQPFIIAKIERRNALDHLDGIIKAADGIMIARGDLGVEIPIEQIAGTQKRIMRKANLAGKPVITATQMLESMVSNRRPTRAEATDVANAILDGADAVMLSEESAMGQYPVEAVAMLAKIAAAIEPHRPGSHIRGILKEISTQKHLNLSELIALSVEATLERITPAAVFVPTRSGATARSISRFRPSVWIMALSSLETTCQRLMFTYGVWPIHEPDHPEDWKDYIRGYLQRFELPGDIVLLTEGPSSKHPQVNNRMELFDLSKR</sequence>
<keyword evidence="7 13" id="KW-0418">Kinase</keyword>
<feature type="domain" description="Pyruvate kinase C-terminal" evidence="15">
    <location>
        <begin position="363"/>
        <end position="466"/>
    </location>
</feature>
<dbReference type="InterPro" id="IPR001697">
    <property type="entry name" value="Pyr_Knase"/>
</dbReference>
<comment type="similarity">
    <text evidence="2 13">Belongs to the pyruvate kinase family.</text>
</comment>
<dbReference type="SUPFAM" id="SSF50800">
    <property type="entry name" value="PK beta-barrel domain-like"/>
    <property type="match status" value="1"/>
</dbReference>
<dbReference type="KEGG" id="dao:Desac_0570"/>
<dbReference type="PANTHER" id="PTHR11817">
    <property type="entry name" value="PYRUVATE KINASE"/>
    <property type="match status" value="1"/>
</dbReference>
<evidence type="ECO:0000256" key="9">
    <source>
        <dbReference type="ARBA" id="ARBA00022842"/>
    </source>
</evidence>
<evidence type="ECO:0000313" key="16">
    <source>
        <dbReference type="EMBL" id="AEB08456.1"/>
    </source>
</evidence>
<proteinExistence type="inferred from homology"/>
<dbReference type="PRINTS" id="PR01050">
    <property type="entry name" value="PYRUVTKNASE"/>
</dbReference>
<dbReference type="EC" id="2.7.1.40" evidence="3 12"/>
<keyword evidence="11 16" id="KW-0670">Pyruvate</keyword>
<keyword evidence="9 13" id="KW-0460">Magnesium</keyword>
<feature type="domain" description="Pyruvate kinase barrel" evidence="14">
    <location>
        <begin position="6"/>
        <end position="326"/>
    </location>
</feature>
<dbReference type="HOGENOM" id="CLU_015439_0_2_7"/>
<comment type="catalytic activity">
    <reaction evidence="13">
        <text>pyruvate + ATP = phosphoenolpyruvate + ADP + H(+)</text>
        <dbReference type="Rhea" id="RHEA:18157"/>
        <dbReference type="ChEBI" id="CHEBI:15361"/>
        <dbReference type="ChEBI" id="CHEBI:15378"/>
        <dbReference type="ChEBI" id="CHEBI:30616"/>
        <dbReference type="ChEBI" id="CHEBI:58702"/>
        <dbReference type="ChEBI" id="CHEBI:456216"/>
        <dbReference type="EC" id="2.7.1.40"/>
    </reaction>
</comment>
<evidence type="ECO:0000256" key="13">
    <source>
        <dbReference type="RuleBase" id="RU000504"/>
    </source>
</evidence>
<keyword evidence="6" id="KW-0547">Nucleotide-binding</keyword>
<dbReference type="Pfam" id="PF02887">
    <property type="entry name" value="PK_C"/>
    <property type="match status" value="1"/>
</dbReference>
<evidence type="ECO:0000256" key="11">
    <source>
        <dbReference type="ARBA" id="ARBA00023317"/>
    </source>
</evidence>
<accession>F2NG43</accession>
<keyword evidence="5" id="KW-0479">Metal-binding</keyword>
<evidence type="ECO:0000313" key="17">
    <source>
        <dbReference type="Proteomes" id="UP000000483"/>
    </source>
</evidence>
<evidence type="ECO:0000256" key="6">
    <source>
        <dbReference type="ARBA" id="ARBA00022741"/>
    </source>
</evidence>
<reference evidence="16 17" key="1">
    <citation type="journal article" date="2011" name="Stand. Genomic Sci.">
        <title>Complete genome sequence of the acetate-degrading sulfate reducer Desulfobacca acetoxidans type strain (ASRB2).</title>
        <authorList>
            <person name="Goker M."/>
            <person name="Teshima H."/>
            <person name="Lapidus A."/>
            <person name="Nolan M."/>
            <person name="Lucas S."/>
            <person name="Hammon N."/>
            <person name="Deshpande S."/>
            <person name="Cheng J.F."/>
            <person name="Tapia R."/>
            <person name="Han C."/>
            <person name="Goodwin L."/>
            <person name="Pitluck S."/>
            <person name="Huntemann M."/>
            <person name="Liolios K."/>
            <person name="Ivanova N."/>
            <person name="Pagani I."/>
            <person name="Mavromatis K."/>
            <person name="Ovchinikova G."/>
            <person name="Pati A."/>
            <person name="Chen A."/>
            <person name="Palaniappan K."/>
            <person name="Land M."/>
            <person name="Hauser L."/>
            <person name="Brambilla E.M."/>
            <person name="Rohde M."/>
            <person name="Spring S."/>
            <person name="Detter J.C."/>
            <person name="Woyke T."/>
            <person name="Bristow J."/>
            <person name="Eisen J.A."/>
            <person name="Markowitz V."/>
            <person name="Hugenholtz P."/>
            <person name="Kyrpides N.C."/>
            <person name="Klenk H.P."/>
        </authorList>
    </citation>
    <scope>NUCLEOTIDE SEQUENCE [LARGE SCALE GENOMIC DNA]</scope>
    <source>
        <strain evidence="17">ATCC 700848 / DSM 11109 / ASRB2</strain>
    </source>
</reference>
<dbReference type="Gene3D" id="3.20.20.60">
    <property type="entry name" value="Phosphoenolpyruvate-binding domains"/>
    <property type="match status" value="1"/>
</dbReference>
<evidence type="ECO:0000256" key="12">
    <source>
        <dbReference type="NCBIfam" id="TIGR01064"/>
    </source>
</evidence>
<evidence type="ECO:0000259" key="15">
    <source>
        <dbReference type="Pfam" id="PF02887"/>
    </source>
</evidence>
<gene>
    <name evidence="16" type="ordered locus">Desac_0570</name>
</gene>
<dbReference type="NCBIfam" id="NF004978">
    <property type="entry name" value="PRK06354.1"/>
    <property type="match status" value="1"/>
</dbReference>
<dbReference type="SUPFAM" id="SSF51621">
    <property type="entry name" value="Phosphoenolpyruvate/pyruvate domain"/>
    <property type="match status" value="1"/>
</dbReference>
<evidence type="ECO:0000256" key="4">
    <source>
        <dbReference type="ARBA" id="ARBA00022679"/>
    </source>
</evidence>
<dbReference type="RefSeq" id="WP_013705569.1">
    <property type="nucleotide sequence ID" value="NC_015388.1"/>
</dbReference>
<comment type="pathway">
    <text evidence="1 13">Carbohydrate degradation; glycolysis; pyruvate from D-glyceraldehyde 3-phosphate: step 5/5.</text>
</comment>
<evidence type="ECO:0000259" key="14">
    <source>
        <dbReference type="Pfam" id="PF00224"/>
    </source>
</evidence>
<dbReference type="InterPro" id="IPR015813">
    <property type="entry name" value="Pyrv/PenolPyrv_kinase-like_dom"/>
</dbReference>
<reference evidence="17" key="2">
    <citation type="submission" date="2011-03" db="EMBL/GenBank/DDBJ databases">
        <title>The complete genome of Desulfobacca acetoxidans DSM 11109.</title>
        <authorList>
            <consortium name="US DOE Joint Genome Institute (JGI-PGF)"/>
            <person name="Lucas S."/>
            <person name="Copeland A."/>
            <person name="Lapidus A."/>
            <person name="Bruce D."/>
            <person name="Goodwin L."/>
            <person name="Pitluck S."/>
            <person name="Peters L."/>
            <person name="Kyrpides N."/>
            <person name="Mavromatis K."/>
            <person name="Ivanova N."/>
            <person name="Ovchinnikova G."/>
            <person name="Teshima H."/>
            <person name="Detter J.C."/>
            <person name="Han C."/>
            <person name="Land M."/>
            <person name="Hauser L."/>
            <person name="Markowitz V."/>
            <person name="Cheng J.-F."/>
            <person name="Hugenholtz P."/>
            <person name="Woyke T."/>
            <person name="Wu D."/>
            <person name="Spring S."/>
            <person name="Schueler E."/>
            <person name="Brambilla E."/>
            <person name="Klenk H.-P."/>
            <person name="Eisen J.A."/>
        </authorList>
    </citation>
    <scope>NUCLEOTIDE SEQUENCE [LARGE SCALE GENOMIC DNA]</scope>
    <source>
        <strain evidence="17">ATCC 700848 / DSM 11109 / ASRB2</strain>
    </source>
</reference>
<keyword evidence="17" id="KW-1185">Reference proteome</keyword>
<keyword evidence="10 13" id="KW-0324">Glycolysis</keyword>
<keyword evidence="8" id="KW-0067">ATP-binding</keyword>
<dbReference type="OrthoDB" id="9812123at2"/>
<dbReference type="InterPro" id="IPR015795">
    <property type="entry name" value="Pyrv_Knase_C"/>
</dbReference>
<dbReference type="NCBIfam" id="NF004491">
    <property type="entry name" value="PRK05826.1"/>
    <property type="match status" value="1"/>
</dbReference>
<dbReference type="FunFam" id="2.40.33.10:FF:000001">
    <property type="entry name" value="Pyruvate kinase"/>
    <property type="match status" value="1"/>
</dbReference>
<dbReference type="eggNOG" id="COG0469">
    <property type="taxonomic scope" value="Bacteria"/>
</dbReference>
<dbReference type="EMBL" id="CP002629">
    <property type="protein sequence ID" value="AEB08456.1"/>
    <property type="molecule type" value="Genomic_DNA"/>
</dbReference>
<dbReference type="SUPFAM" id="SSF52935">
    <property type="entry name" value="PK C-terminal domain-like"/>
    <property type="match status" value="1"/>
</dbReference>
<dbReference type="Proteomes" id="UP000000483">
    <property type="component" value="Chromosome"/>
</dbReference>
<dbReference type="InterPro" id="IPR015793">
    <property type="entry name" value="Pyrv_Knase_brl"/>
</dbReference>
<dbReference type="NCBIfam" id="TIGR01064">
    <property type="entry name" value="pyruv_kin"/>
    <property type="match status" value="1"/>
</dbReference>
<name>F2NG43_DESAR</name>
<evidence type="ECO:0000256" key="2">
    <source>
        <dbReference type="ARBA" id="ARBA00008663"/>
    </source>
</evidence>
<organism evidence="16 17">
    <name type="scientific">Desulfobacca acetoxidans (strain ATCC 700848 / DSM 11109 / ASRB2)</name>
    <dbReference type="NCBI Taxonomy" id="880072"/>
    <lineage>
        <taxon>Bacteria</taxon>
        <taxon>Pseudomonadati</taxon>
        <taxon>Thermodesulfobacteriota</taxon>
        <taxon>Desulfobaccia</taxon>
        <taxon>Desulfobaccales</taxon>
        <taxon>Desulfobaccaceae</taxon>
        <taxon>Desulfobacca</taxon>
    </lineage>
</organism>
<evidence type="ECO:0000256" key="5">
    <source>
        <dbReference type="ARBA" id="ARBA00022723"/>
    </source>
</evidence>
<dbReference type="GO" id="GO:0005524">
    <property type="term" value="F:ATP binding"/>
    <property type="evidence" value="ECO:0007669"/>
    <property type="project" value="UniProtKB-KW"/>
</dbReference>